<dbReference type="Proteomes" id="UP000198418">
    <property type="component" value="Unassembled WGS sequence"/>
</dbReference>
<gene>
    <name evidence="1" type="ORF">SAMN06265338_103218</name>
</gene>
<dbReference type="AlphaFoldDB" id="A0A212RB54"/>
<accession>A0A212RB54</accession>
<evidence type="ECO:0000313" key="2">
    <source>
        <dbReference type="Proteomes" id="UP000198418"/>
    </source>
</evidence>
<evidence type="ECO:0000313" key="1">
    <source>
        <dbReference type="EMBL" id="SNB69437.1"/>
    </source>
</evidence>
<dbReference type="RefSeq" id="WP_088520334.1">
    <property type="nucleotide sequence ID" value="NZ_FYDG01000003.1"/>
</dbReference>
<name>A0A212RB54_RHOAC</name>
<keyword evidence="2" id="KW-1185">Reference proteome</keyword>
<reference evidence="2" key="1">
    <citation type="submission" date="2017-06" db="EMBL/GenBank/DDBJ databases">
        <authorList>
            <person name="Varghese N."/>
            <person name="Submissions S."/>
        </authorList>
    </citation>
    <scope>NUCLEOTIDE SEQUENCE [LARGE SCALE GENOMIC DNA]</scope>
    <source>
        <strain evidence="2">DSM 137</strain>
    </source>
</reference>
<organism evidence="1 2">
    <name type="scientific">Rhodoblastus acidophilus</name>
    <name type="common">Rhodopseudomonas acidophila</name>
    <dbReference type="NCBI Taxonomy" id="1074"/>
    <lineage>
        <taxon>Bacteria</taxon>
        <taxon>Pseudomonadati</taxon>
        <taxon>Pseudomonadota</taxon>
        <taxon>Alphaproteobacteria</taxon>
        <taxon>Hyphomicrobiales</taxon>
        <taxon>Rhodoblastaceae</taxon>
        <taxon>Rhodoblastus</taxon>
    </lineage>
</organism>
<sequence>MSLYLQALQRLHQTLVGSTAGGAKTNTSSVWRYATDDAAATVETAGYFNGARSILTVGDVIIASMVMSGAPVNKQYVVLTVPASGNVTIGLQSTAAG</sequence>
<proteinExistence type="predicted"/>
<protein>
    <submittedName>
        <fullName evidence="1">Uncharacterized protein</fullName>
    </submittedName>
</protein>
<dbReference type="EMBL" id="FYDG01000003">
    <property type="protein sequence ID" value="SNB69437.1"/>
    <property type="molecule type" value="Genomic_DNA"/>
</dbReference>